<name>A0ACC2MU05_PERAE</name>
<evidence type="ECO:0000313" key="1">
    <source>
        <dbReference type="EMBL" id="KAJ8648898.1"/>
    </source>
</evidence>
<evidence type="ECO:0000313" key="2">
    <source>
        <dbReference type="Proteomes" id="UP001234297"/>
    </source>
</evidence>
<sequence length="599" mass="67419">MDEFSDFSDWSENTFDEEEEAERLTIIYNTEVLRRVGLPATREELAKRGLPWTLPENFEKTPWDEEGTSYVPPPYAHLDDHDVDFVADQDEMKRDENQIDSQSKVASCHMIHSTEEEHDEIEEKDTPKEKAVEQTSNEACPIQLRLGKQLPERTTQVEKKPKGKAVEENESTGEQSQQGAKKVVNKKSPTKYEVLAHLKKIQAPLSMYDVLRLSQHIREALIKALLDPNEFLNEVHQTETELESAFSPNISAAYLATISFMDEDLLLGTKAHNKPLFVKGVLAKFKMNKIILDCGSAVNLIPLKTLLSLGMTVHNLESLNLVITGFNQSSQQALGTIKLKLTVGDLNTKGVFHVIDALTSYNVLLGRSWLHENGIIHSTLHQCFKYLCKGIQKKVIADENPFTKAESYFADAKFYIGCETMNKIEHDPQTKSSKKDDSKRRPTFQYIPKSQRKSGASLLCPVQETKEVLKEVIIPLTKIDTCIPEEENPTLLIGNGKYPLMKFVHGEVSKLPEESNEISTTGKSYHHENGMRDAVNMISGEEQDVGKEDEELVNDPEEAPPSLKDGGQAMVDELVEINLGSPEEPKITYVSKLLSNNVK</sequence>
<protein>
    <submittedName>
        <fullName evidence="1">Uncharacterized protein</fullName>
    </submittedName>
</protein>
<dbReference type="Proteomes" id="UP001234297">
    <property type="component" value="Chromosome 1"/>
</dbReference>
<comment type="caution">
    <text evidence="1">The sequence shown here is derived from an EMBL/GenBank/DDBJ whole genome shotgun (WGS) entry which is preliminary data.</text>
</comment>
<reference evidence="1 2" key="1">
    <citation type="journal article" date="2022" name="Hortic Res">
        <title>A haplotype resolved chromosomal level avocado genome allows analysis of novel avocado genes.</title>
        <authorList>
            <person name="Nath O."/>
            <person name="Fletcher S.J."/>
            <person name="Hayward A."/>
            <person name="Shaw L.M."/>
            <person name="Masouleh A.K."/>
            <person name="Furtado A."/>
            <person name="Henry R.J."/>
            <person name="Mitter N."/>
        </authorList>
    </citation>
    <scope>NUCLEOTIDE SEQUENCE [LARGE SCALE GENOMIC DNA]</scope>
    <source>
        <strain evidence="2">cv. Hass</strain>
    </source>
</reference>
<dbReference type="EMBL" id="CM056809">
    <property type="protein sequence ID" value="KAJ8648898.1"/>
    <property type="molecule type" value="Genomic_DNA"/>
</dbReference>
<proteinExistence type="predicted"/>
<gene>
    <name evidence="1" type="ORF">MRB53_001921</name>
</gene>
<accession>A0ACC2MU05</accession>
<organism evidence="1 2">
    <name type="scientific">Persea americana</name>
    <name type="common">Avocado</name>
    <dbReference type="NCBI Taxonomy" id="3435"/>
    <lineage>
        <taxon>Eukaryota</taxon>
        <taxon>Viridiplantae</taxon>
        <taxon>Streptophyta</taxon>
        <taxon>Embryophyta</taxon>
        <taxon>Tracheophyta</taxon>
        <taxon>Spermatophyta</taxon>
        <taxon>Magnoliopsida</taxon>
        <taxon>Magnoliidae</taxon>
        <taxon>Laurales</taxon>
        <taxon>Lauraceae</taxon>
        <taxon>Persea</taxon>
    </lineage>
</organism>
<keyword evidence="2" id="KW-1185">Reference proteome</keyword>